<dbReference type="OrthoDB" id="17530at2759"/>
<keyword evidence="5 8" id="KW-0862">Zinc</keyword>
<dbReference type="HOGENOM" id="CLU_001805_0_3_1"/>
<dbReference type="GO" id="GO:0006518">
    <property type="term" value="P:peptide metabolic process"/>
    <property type="evidence" value="ECO:0007669"/>
    <property type="project" value="TreeGrafter"/>
</dbReference>
<accession>A0A0C3LIS5</accession>
<dbReference type="AlphaFoldDB" id="A0A0C3LIS5"/>
<feature type="non-terminal residue" evidence="10">
    <location>
        <position position="383"/>
    </location>
</feature>
<dbReference type="EMBL" id="KN822945">
    <property type="protein sequence ID" value="KIO33883.1"/>
    <property type="molecule type" value="Genomic_DNA"/>
</dbReference>
<comment type="cofactor">
    <cofactor evidence="8">
        <name>Zn(2+)</name>
        <dbReference type="ChEBI" id="CHEBI:29105"/>
    </cofactor>
    <text evidence="8">Binds 1 zinc ion.</text>
</comment>
<sequence>MLHRRIATASRRSNTQLCRIAARKTNSTSTIHPNFNSRQLATSAQLHPTTSSLQDGNIAEFFDRPSTSSYHSKLLSLSQKTGLFGQPELSSPQSINALAERTVKRAQLLVDRLHNAPSSRQEMKKVVKNFDRLSDMLCGVIDAAELIRHAHPNREWVDAANNAYESLCSYMNVLNTDVELYEVHPYCFLRTALIFVRDFEKSGIHLPPAARAEYVQLSDAVNTLGRTFSAPSQPSSVYVRSSELHGIPSWVRDQLSRRSTFSGKLRVPPGSYEAAMIGRYSPNEELRHRLHVAESHPEPDKIDALEELLRVRDRLAKLVGKPNFAEWSLEDKMAKNSDHVMHFLRALETHERPLALSEVTRLAQAKQAFLNLKELPTVQAWDR</sequence>
<dbReference type="Gene3D" id="1.10.1370.10">
    <property type="entry name" value="Neurolysin, domain 3"/>
    <property type="match status" value="1"/>
</dbReference>
<evidence type="ECO:0000256" key="1">
    <source>
        <dbReference type="ARBA" id="ARBA00006040"/>
    </source>
</evidence>
<dbReference type="InterPro" id="IPR045090">
    <property type="entry name" value="Pept_M3A_M3B"/>
</dbReference>
<dbReference type="GO" id="GO:0006627">
    <property type="term" value="P:protein processing involved in protein targeting to mitochondrion"/>
    <property type="evidence" value="ECO:0007669"/>
    <property type="project" value="TreeGrafter"/>
</dbReference>
<dbReference type="GO" id="GO:0005739">
    <property type="term" value="C:mitochondrion"/>
    <property type="evidence" value="ECO:0007669"/>
    <property type="project" value="TreeGrafter"/>
</dbReference>
<name>A0A0C3LIS5_9AGAM</name>
<keyword evidence="3 8" id="KW-0479">Metal-binding</keyword>
<dbReference type="STRING" id="1051891.A0A0C3LIS5"/>
<dbReference type="InterPro" id="IPR024077">
    <property type="entry name" value="Neurolysin/TOP_dom2"/>
</dbReference>
<dbReference type="Pfam" id="PF01432">
    <property type="entry name" value="Peptidase_M3"/>
    <property type="match status" value="1"/>
</dbReference>
<dbReference type="SUPFAM" id="SSF55486">
    <property type="entry name" value="Metalloproteases ('zincins'), catalytic domain"/>
    <property type="match status" value="1"/>
</dbReference>
<evidence type="ECO:0000256" key="8">
    <source>
        <dbReference type="RuleBase" id="RU003435"/>
    </source>
</evidence>
<reference evidence="11" key="2">
    <citation type="submission" date="2015-01" db="EMBL/GenBank/DDBJ databases">
        <title>Evolutionary Origins and Diversification of the Mycorrhizal Mutualists.</title>
        <authorList>
            <consortium name="DOE Joint Genome Institute"/>
            <consortium name="Mycorrhizal Genomics Consortium"/>
            <person name="Kohler A."/>
            <person name="Kuo A."/>
            <person name="Nagy L.G."/>
            <person name="Floudas D."/>
            <person name="Copeland A."/>
            <person name="Barry K.W."/>
            <person name="Cichocki N."/>
            <person name="Veneault-Fourrey C."/>
            <person name="LaButti K."/>
            <person name="Lindquist E.A."/>
            <person name="Lipzen A."/>
            <person name="Lundell T."/>
            <person name="Morin E."/>
            <person name="Murat C."/>
            <person name="Riley R."/>
            <person name="Ohm R."/>
            <person name="Sun H."/>
            <person name="Tunlid A."/>
            <person name="Henrissat B."/>
            <person name="Grigoriev I.V."/>
            <person name="Hibbett D.S."/>
            <person name="Martin F."/>
        </authorList>
    </citation>
    <scope>NUCLEOTIDE SEQUENCE [LARGE SCALE GENOMIC DNA]</scope>
    <source>
        <strain evidence="11">MUT 4182</strain>
    </source>
</reference>
<organism evidence="10 11">
    <name type="scientific">Tulasnella calospora MUT 4182</name>
    <dbReference type="NCBI Taxonomy" id="1051891"/>
    <lineage>
        <taxon>Eukaryota</taxon>
        <taxon>Fungi</taxon>
        <taxon>Dikarya</taxon>
        <taxon>Basidiomycota</taxon>
        <taxon>Agaricomycotina</taxon>
        <taxon>Agaricomycetes</taxon>
        <taxon>Cantharellales</taxon>
        <taxon>Tulasnellaceae</taxon>
        <taxon>Tulasnella</taxon>
    </lineage>
</organism>
<protein>
    <recommendedName>
        <fullName evidence="9">Peptidase M3A/M3B catalytic domain-containing protein</fullName>
    </recommendedName>
</protein>
<dbReference type="GO" id="GO:0004222">
    <property type="term" value="F:metalloendopeptidase activity"/>
    <property type="evidence" value="ECO:0007669"/>
    <property type="project" value="InterPro"/>
</dbReference>
<keyword evidence="2 8" id="KW-0645">Protease</keyword>
<dbReference type="PANTHER" id="PTHR11804">
    <property type="entry name" value="PROTEASE M3 THIMET OLIGOPEPTIDASE-RELATED"/>
    <property type="match status" value="1"/>
</dbReference>
<dbReference type="GO" id="GO:0046872">
    <property type="term" value="F:metal ion binding"/>
    <property type="evidence" value="ECO:0007669"/>
    <property type="project" value="UniProtKB-UniRule"/>
</dbReference>
<reference evidence="10 11" key="1">
    <citation type="submission" date="2014-04" db="EMBL/GenBank/DDBJ databases">
        <authorList>
            <consortium name="DOE Joint Genome Institute"/>
            <person name="Kuo A."/>
            <person name="Girlanda M."/>
            <person name="Perotto S."/>
            <person name="Kohler A."/>
            <person name="Nagy L.G."/>
            <person name="Floudas D."/>
            <person name="Copeland A."/>
            <person name="Barry K.W."/>
            <person name="Cichocki N."/>
            <person name="Veneault-Fourrey C."/>
            <person name="LaButti K."/>
            <person name="Lindquist E.A."/>
            <person name="Lipzen A."/>
            <person name="Lundell T."/>
            <person name="Morin E."/>
            <person name="Murat C."/>
            <person name="Sun H."/>
            <person name="Tunlid A."/>
            <person name="Henrissat B."/>
            <person name="Grigoriev I.V."/>
            <person name="Hibbett D.S."/>
            <person name="Martin F."/>
            <person name="Nordberg H.P."/>
            <person name="Cantor M.N."/>
            <person name="Hua S.X."/>
        </authorList>
    </citation>
    <scope>NUCLEOTIDE SEQUENCE [LARGE SCALE GENOMIC DNA]</scope>
    <source>
        <strain evidence="10 11">MUT 4182</strain>
    </source>
</reference>
<comment type="function">
    <text evidence="7">Cleaves proteins, imported into the mitochondrion, to their mature size. While most mitochondrial precursor proteins are processed to the mature form in one step by mitochondrial processing peptidase (MPP), the sequential cleavage by MIP of an octapeptide after initial processing by MPP is a required step for a subgroup of nuclear-encoded precursor proteins destined for the matrix or the inner membrane.</text>
</comment>
<evidence type="ECO:0000256" key="6">
    <source>
        <dbReference type="ARBA" id="ARBA00023049"/>
    </source>
</evidence>
<dbReference type="PANTHER" id="PTHR11804:SF79">
    <property type="entry name" value="MITOCHONDRIAL INTERMEDIATE PEPTIDASE"/>
    <property type="match status" value="1"/>
</dbReference>
<evidence type="ECO:0000259" key="9">
    <source>
        <dbReference type="Pfam" id="PF01432"/>
    </source>
</evidence>
<dbReference type="Proteomes" id="UP000054248">
    <property type="component" value="Unassembled WGS sequence"/>
</dbReference>
<evidence type="ECO:0000256" key="2">
    <source>
        <dbReference type="ARBA" id="ARBA00022670"/>
    </source>
</evidence>
<evidence type="ECO:0000313" key="10">
    <source>
        <dbReference type="EMBL" id="KIO33883.1"/>
    </source>
</evidence>
<evidence type="ECO:0000256" key="5">
    <source>
        <dbReference type="ARBA" id="ARBA00022833"/>
    </source>
</evidence>
<keyword evidence="11" id="KW-1185">Reference proteome</keyword>
<keyword evidence="4 8" id="KW-0378">Hydrolase</keyword>
<evidence type="ECO:0000256" key="7">
    <source>
        <dbReference type="ARBA" id="ARBA00025208"/>
    </source>
</evidence>
<comment type="similarity">
    <text evidence="1 8">Belongs to the peptidase M3 family.</text>
</comment>
<dbReference type="InterPro" id="IPR001567">
    <property type="entry name" value="Pept_M3A_M3B_dom"/>
</dbReference>
<evidence type="ECO:0000313" key="11">
    <source>
        <dbReference type="Proteomes" id="UP000054248"/>
    </source>
</evidence>
<proteinExistence type="inferred from homology"/>
<evidence type="ECO:0000256" key="4">
    <source>
        <dbReference type="ARBA" id="ARBA00022801"/>
    </source>
</evidence>
<gene>
    <name evidence="10" type="ORF">M407DRAFT_64926</name>
</gene>
<feature type="domain" description="Peptidase M3A/M3B catalytic" evidence="9">
    <location>
        <begin position="280"/>
        <end position="383"/>
    </location>
</feature>
<evidence type="ECO:0000256" key="3">
    <source>
        <dbReference type="ARBA" id="ARBA00022723"/>
    </source>
</evidence>
<keyword evidence="6 8" id="KW-0482">Metalloprotease</keyword>